<keyword evidence="8" id="KW-0472">Membrane</keyword>
<keyword evidence="3 6" id="KW-0378">Hydrolase</keyword>
<evidence type="ECO:0000313" key="10">
    <source>
        <dbReference type="EMBL" id="KAK2148491.1"/>
    </source>
</evidence>
<organism evidence="10 11">
    <name type="scientific">Paralvinella palmiformis</name>
    <dbReference type="NCBI Taxonomy" id="53620"/>
    <lineage>
        <taxon>Eukaryota</taxon>
        <taxon>Metazoa</taxon>
        <taxon>Spiralia</taxon>
        <taxon>Lophotrochozoa</taxon>
        <taxon>Annelida</taxon>
        <taxon>Polychaeta</taxon>
        <taxon>Sedentaria</taxon>
        <taxon>Canalipalpata</taxon>
        <taxon>Terebellida</taxon>
        <taxon>Terebelliformia</taxon>
        <taxon>Alvinellidae</taxon>
        <taxon>Paralvinella</taxon>
    </lineage>
</organism>
<reference evidence="10" key="1">
    <citation type="journal article" date="2023" name="Mol. Biol. Evol.">
        <title>Third-Generation Sequencing Reveals the Adaptive Role of the Epigenome in Three Deep-Sea Polychaetes.</title>
        <authorList>
            <person name="Perez M."/>
            <person name="Aroh O."/>
            <person name="Sun Y."/>
            <person name="Lan Y."/>
            <person name="Juniper S.K."/>
            <person name="Young C.R."/>
            <person name="Angers B."/>
            <person name="Qian P.Y."/>
        </authorList>
    </citation>
    <scope>NUCLEOTIDE SEQUENCE</scope>
    <source>
        <strain evidence="10">P08H-3</strain>
    </source>
</reference>
<feature type="binding site" evidence="6">
    <location>
        <position position="122"/>
    </location>
    <ligand>
        <name>Zn(2+)</name>
        <dbReference type="ChEBI" id="CHEBI:29105"/>
        <note>catalytic</note>
    </ligand>
</feature>
<gene>
    <name evidence="10" type="ORF">LSH36_494g01006</name>
</gene>
<dbReference type="Pfam" id="PF01400">
    <property type="entry name" value="Astacin"/>
    <property type="match status" value="1"/>
</dbReference>
<dbReference type="EMBL" id="JAODUP010000494">
    <property type="protein sequence ID" value="KAK2148491.1"/>
    <property type="molecule type" value="Genomic_DNA"/>
</dbReference>
<keyword evidence="8" id="KW-0812">Transmembrane</keyword>
<evidence type="ECO:0000256" key="8">
    <source>
        <dbReference type="SAM" id="Phobius"/>
    </source>
</evidence>
<keyword evidence="2 6" id="KW-0479">Metal-binding</keyword>
<dbReference type="GO" id="GO:0004222">
    <property type="term" value="F:metalloendopeptidase activity"/>
    <property type="evidence" value="ECO:0007669"/>
    <property type="project" value="UniProtKB-UniRule"/>
</dbReference>
<keyword evidence="11" id="KW-1185">Reference proteome</keyword>
<dbReference type="InterPro" id="IPR001506">
    <property type="entry name" value="Peptidase_M12A"/>
</dbReference>
<protein>
    <recommendedName>
        <fullName evidence="7">Metalloendopeptidase</fullName>
        <ecNumber evidence="7">3.4.24.-</ecNumber>
    </recommendedName>
</protein>
<comment type="caution">
    <text evidence="10">The sequence shown here is derived from an EMBL/GenBank/DDBJ whole genome shotgun (WGS) entry which is preliminary data.</text>
</comment>
<dbReference type="InterPro" id="IPR024079">
    <property type="entry name" value="MetalloPept_cat_dom_sf"/>
</dbReference>
<dbReference type="AlphaFoldDB" id="A0AAD9J9L4"/>
<proteinExistence type="predicted"/>
<evidence type="ECO:0000256" key="5">
    <source>
        <dbReference type="ARBA" id="ARBA00023049"/>
    </source>
</evidence>
<dbReference type="Proteomes" id="UP001208570">
    <property type="component" value="Unassembled WGS sequence"/>
</dbReference>
<evidence type="ECO:0000256" key="7">
    <source>
        <dbReference type="RuleBase" id="RU361183"/>
    </source>
</evidence>
<dbReference type="PRINTS" id="PR00480">
    <property type="entry name" value="ASTACIN"/>
</dbReference>
<comment type="cofactor">
    <cofactor evidence="6 7">
        <name>Zn(2+)</name>
        <dbReference type="ChEBI" id="CHEBI:29105"/>
    </cofactor>
    <text evidence="6 7">Binds 1 zinc ion per subunit.</text>
</comment>
<accession>A0AAD9J9L4</accession>
<evidence type="ECO:0000313" key="11">
    <source>
        <dbReference type="Proteomes" id="UP001208570"/>
    </source>
</evidence>
<evidence type="ECO:0000256" key="3">
    <source>
        <dbReference type="ARBA" id="ARBA00022801"/>
    </source>
</evidence>
<dbReference type="PANTHER" id="PTHR10127:SF780">
    <property type="entry name" value="METALLOENDOPEPTIDASE"/>
    <property type="match status" value="1"/>
</dbReference>
<dbReference type="GO" id="GO:0006508">
    <property type="term" value="P:proteolysis"/>
    <property type="evidence" value="ECO:0007669"/>
    <property type="project" value="UniProtKB-KW"/>
</dbReference>
<feature type="active site" evidence="6">
    <location>
        <position position="119"/>
    </location>
</feature>
<feature type="binding site" evidence="6">
    <location>
        <position position="118"/>
    </location>
    <ligand>
        <name>Zn(2+)</name>
        <dbReference type="ChEBI" id="CHEBI:29105"/>
        <note>catalytic</note>
    </ligand>
</feature>
<name>A0AAD9J9L4_9ANNE</name>
<dbReference type="PROSITE" id="PS51864">
    <property type="entry name" value="ASTACIN"/>
    <property type="match status" value="1"/>
</dbReference>
<dbReference type="Gene3D" id="3.40.390.10">
    <property type="entry name" value="Collagenase (Catalytic Domain)"/>
    <property type="match status" value="1"/>
</dbReference>
<evidence type="ECO:0000256" key="4">
    <source>
        <dbReference type="ARBA" id="ARBA00022833"/>
    </source>
</evidence>
<dbReference type="InterPro" id="IPR006026">
    <property type="entry name" value="Peptidase_Metallo"/>
</dbReference>
<comment type="caution">
    <text evidence="6">Lacks conserved residue(s) required for the propagation of feature annotation.</text>
</comment>
<keyword evidence="8" id="KW-1133">Transmembrane helix</keyword>
<dbReference type="EC" id="3.4.24.-" evidence="7"/>
<sequence>MDRTPENRTGSGLLHLRRRRSLFTADQIWKLPIFYKVDLSYYPEDRIRIKEALEHIMNYTCIPFFEVNPLATMSIPHIMFFNYNVGCLSYIGQLPLDEGQPQLLSLPYYCLKLGKAVHEILHTLGVWHEHQRPDRDQYIRIHDDVISSRYATNFLKTPRDSVTSSGLPYDYNSIMHYGRKLNVVDNSLLTSATPLRLLRQAIPNDFSIKNSCNLYQLMFGRNFLLCFIDRFCDTHRPPENLTLHSRSVLFVLRSRTEGERSQSTRRSLIRGFGITVTIETRKDKQTLNTNSLNWYHPTKEMTHHWFRTTTIKDNIYLTSGLSTPLYSKGICLFIIYSIIFNIAIYGLIVSVDG</sequence>
<evidence type="ECO:0000256" key="2">
    <source>
        <dbReference type="ARBA" id="ARBA00022723"/>
    </source>
</evidence>
<evidence type="ECO:0000256" key="6">
    <source>
        <dbReference type="PROSITE-ProRule" id="PRU01211"/>
    </source>
</evidence>
<keyword evidence="5 6" id="KW-0482">Metalloprotease</keyword>
<dbReference type="SUPFAM" id="SSF55486">
    <property type="entry name" value="Metalloproteases ('zincins'), catalytic domain"/>
    <property type="match status" value="1"/>
</dbReference>
<keyword evidence="4 6" id="KW-0862">Zinc</keyword>
<feature type="transmembrane region" description="Helical" evidence="8">
    <location>
        <begin position="330"/>
        <end position="351"/>
    </location>
</feature>
<evidence type="ECO:0000259" key="9">
    <source>
        <dbReference type="PROSITE" id="PS51864"/>
    </source>
</evidence>
<evidence type="ECO:0000256" key="1">
    <source>
        <dbReference type="ARBA" id="ARBA00022670"/>
    </source>
</evidence>
<feature type="binding site" evidence="6">
    <location>
        <position position="128"/>
    </location>
    <ligand>
        <name>Zn(2+)</name>
        <dbReference type="ChEBI" id="CHEBI:29105"/>
        <note>catalytic</note>
    </ligand>
</feature>
<feature type="domain" description="Peptidase M12A" evidence="9">
    <location>
        <begin position="17"/>
        <end position="220"/>
    </location>
</feature>
<dbReference type="SMART" id="SM00235">
    <property type="entry name" value="ZnMc"/>
    <property type="match status" value="1"/>
</dbReference>
<dbReference type="GO" id="GO:0008270">
    <property type="term" value="F:zinc ion binding"/>
    <property type="evidence" value="ECO:0007669"/>
    <property type="project" value="UniProtKB-UniRule"/>
</dbReference>
<dbReference type="PANTHER" id="PTHR10127">
    <property type="entry name" value="DISCOIDIN, CUB, EGF, LAMININ , AND ZINC METALLOPROTEASE DOMAIN CONTAINING"/>
    <property type="match status" value="1"/>
</dbReference>
<keyword evidence="1 6" id="KW-0645">Protease</keyword>